<dbReference type="SUPFAM" id="SSF55874">
    <property type="entry name" value="ATPase domain of HSP90 chaperone/DNA topoisomerase II/histidine kinase"/>
    <property type="match status" value="1"/>
</dbReference>
<evidence type="ECO:0000259" key="6">
    <source>
        <dbReference type="PROSITE" id="PS50109"/>
    </source>
</evidence>
<dbReference type="Gene3D" id="3.30.450.20">
    <property type="entry name" value="PAS domain"/>
    <property type="match status" value="1"/>
</dbReference>
<dbReference type="Proteomes" id="UP000594759">
    <property type="component" value="Chromosome"/>
</dbReference>
<protein>
    <recommendedName>
        <fullName evidence="2">histidine kinase</fullName>
        <ecNumber evidence="2">2.7.13.3</ecNumber>
    </recommendedName>
</protein>
<proteinExistence type="predicted"/>
<dbReference type="EC" id="2.7.13.3" evidence="2"/>
<dbReference type="InterPro" id="IPR000014">
    <property type="entry name" value="PAS"/>
</dbReference>
<evidence type="ECO:0000256" key="3">
    <source>
        <dbReference type="ARBA" id="ARBA00022553"/>
    </source>
</evidence>
<evidence type="ECO:0000256" key="5">
    <source>
        <dbReference type="ARBA" id="ARBA00022777"/>
    </source>
</evidence>
<dbReference type="SUPFAM" id="SSF55785">
    <property type="entry name" value="PYP-like sensor domain (PAS domain)"/>
    <property type="match status" value="1"/>
</dbReference>
<dbReference type="PANTHER" id="PTHR43547">
    <property type="entry name" value="TWO-COMPONENT HISTIDINE KINASE"/>
    <property type="match status" value="1"/>
</dbReference>
<name>A0A7S9KYT9_9SPHI</name>
<dbReference type="Gene3D" id="1.10.287.130">
    <property type="match status" value="1"/>
</dbReference>
<dbReference type="InterPro" id="IPR004358">
    <property type="entry name" value="Sig_transdc_His_kin-like_C"/>
</dbReference>
<reference evidence="7 8" key="1">
    <citation type="submission" date="2020-11" db="EMBL/GenBank/DDBJ databases">
        <title>Pedobacter endophytica, an endophytic bacteria isolated form Carex pumila.</title>
        <authorList>
            <person name="Peng Y."/>
            <person name="Jiang L."/>
            <person name="Lee J."/>
        </authorList>
    </citation>
    <scope>NUCLEOTIDE SEQUENCE [LARGE SCALE GENOMIC DNA]</scope>
    <source>
        <strain evidence="7 8">JBR3-12</strain>
    </source>
</reference>
<comment type="catalytic activity">
    <reaction evidence="1">
        <text>ATP + protein L-histidine = ADP + protein N-phospho-L-histidine.</text>
        <dbReference type="EC" id="2.7.13.3"/>
    </reaction>
</comment>
<dbReference type="CDD" id="cd00130">
    <property type="entry name" value="PAS"/>
    <property type="match status" value="1"/>
</dbReference>
<keyword evidence="4" id="KW-0808">Transferase</keyword>
<keyword evidence="3" id="KW-0597">Phosphoprotein</keyword>
<dbReference type="PROSITE" id="PS50109">
    <property type="entry name" value="HIS_KIN"/>
    <property type="match status" value="1"/>
</dbReference>
<dbReference type="PRINTS" id="PR00344">
    <property type="entry name" value="BCTRLSENSOR"/>
</dbReference>
<dbReference type="SUPFAM" id="SSF47384">
    <property type="entry name" value="Homodimeric domain of signal transducing histidine kinase"/>
    <property type="match status" value="1"/>
</dbReference>
<dbReference type="AlphaFoldDB" id="A0A7S9KYT9"/>
<dbReference type="Gene3D" id="3.30.565.10">
    <property type="entry name" value="Histidine kinase-like ATPase, C-terminal domain"/>
    <property type="match status" value="1"/>
</dbReference>
<sequence length="373" mass="42174">MVTIVNEAARGISTFLRPMTTSNPHLYLAEHSSELFFIFDLRADQFTYMNPTCLSFFNLESINVKSKFLLQMIHADDQGYVLSKLKDCTDGRSVADVECRVRRGENERWLRINPYLKQEPGESLLIGQAEDVTSYKASAEVLHNHNNKKNSILNILAHDLAGPLGTIGSLSGLLARDTQKYKVPAIDRYIKMINNISQSSIKLIHDFLDHEFLESVGVTLVKRRIELIKKIRSTTKAYFDMQKELGVQFSCQANKSRIYVEVDEDKFMQAINNLISNALKFTPDGGKIDIFIKENKSGVLISIADSGIGIPEKFHATLFEKFSNARRNGLKGERSTGLGMSIVKTIIDWHHGSIWFESEENKGTTFYIQLPTA</sequence>
<organism evidence="7 8">
    <name type="scientific">Pedobacter endophyticus</name>
    <dbReference type="NCBI Taxonomy" id="2789740"/>
    <lineage>
        <taxon>Bacteria</taxon>
        <taxon>Pseudomonadati</taxon>
        <taxon>Bacteroidota</taxon>
        <taxon>Sphingobacteriia</taxon>
        <taxon>Sphingobacteriales</taxon>
        <taxon>Sphingobacteriaceae</taxon>
        <taxon>Pedobacter</taxon>
    </lineage>
</organism>
<dbReference type="Pfam" id="PF02518">
    <property type="entry name" value="HATPase_c"/>
    <property type="match status" value="1"/>
</dbReference>
<dbReference type="KEGG" id="pex:IZT61_20235"/>
<evidence type="ECO:0000256" key="4">
    <source>
        <dbReference type="ARBA" id="ARBA00022679"/>
    </source>
</evidence>
<dbReference type="EMBL" id="CP064939">
    <property type="protein sequence ID" value="QPH39342.1"/>
    <property type="molecule type" value="Genomic_DNA"/>
</dbReference>
<dbReference type="CDD" id="cd00075">
    <property type="entry name" value="HATPase"/>
    <property type="match status" value="1"/>
</dbReference>
<dbReference type="RefSeq" id="WP_196098809.1">
    <property type="nucleotide sequence ID" value="NZ_CP064939.1"/>
</dbReference>
<keyword evidence="8" id="KW-1185">Reference proteome</keyword>
<accession>A0A7S9KYT9</accession>
<dbReference type="InterPro" id="IPR036097">
    <property type="entry name" value="HisK_dim/P_sf"/>
</dbReference>
<evidence type="ECO:0000256" key="2">
    <source>
        <dbReference type="ARBA" id="ARBA00012438"/>
    </source>
</evidence>
<evidence type="ECO:0000256" key="1">
    <source>
        <dbReference type="ARBA" id="ARBA00000085"/>
    </source>
</evidence>
<dbReference type="InterPro" id="IPR035965">
    <property type="entry name" value="PAS-like_dom_sf"/>
</dbReference>
<keyword evidence="5 7" id="KW-0418">Kinase</keyword>
<evidence type="ECO:0000313" key="7">
    <source>
        <dbReference type="EMBL" id="QPH39342.1"/>
    </source>
</evidence>
<dbReference type="InterPro" id="IPR003594">
    <property type="entry name" value="HATPase_dom"/>
</dbReference>
<dbReference type="InterPro" id="IPR005467">
    <property type="entry name" value="His_kinase_dom"/>
</dbReference>
<dbReference type="FunFam" id="3.30.565.10:FF:000006">
    <property type="entry name" value="Sensor histidine kinase WalK"/>
    <property type="match status" value="1"/>
</dbReference>
<dbReference type="GO" id="GO:0000155">
    <property type="term" value="F:phosphorelay sensor kinase activity"/>
    <property type="evidence" value="ECO:0007669"/>
    <property type="project" value="InterPro"/>
</dbReference>
<evidence type="ECO:0000313" key="8">
    <source>
        <dbReference type="Proteomes" id="UP000594759"/>
    </source>
</evidence>
<gene>
    <name evidence="7" type="ORF">IZT61_20235</name>
</gene>
<dbReference type="SMART" id="SM00387">
    <property type="entry name" value="HATPase_c"/>
    <property type="match status" value="1"/>
</dbReference>
<feature type="domain" description="Histidine kinase" evidence="6">
    <location>
        <begin position="155"/>
        <end position="373"/>
    </location>
</feature>
<dbReference type="PANTHER" id="PTHR43547:SF2">
    <property type="entry name" value="HYBRID SIGNAL TRANSDUCTION HISTIDINE KINASE C"/>
    <property type="match status" value="1"/>
</dbReference>
<dbReference type="InterPro" id="IPR036890">
    <property type="entry name" value="HATPase_C_sf"/>
</dbReference>